<dbReference type="KEGG" id="fmg:HYN48_13315"/>
<name>A0A2S0RHH1_9FLAO</name>
<gene>
    <name evidence="2" type="ORF">HYN48_13315</name>
</gene>
<organism evidence="2 3">
    <name type="scientific">Flavobacterium magnum</name>
    <dbReference type="NCBI Taxonomy" id="2162713"/>
    <lineage>
        <taxon>Bacteria</taxon>
        <taxon>Pseudomonadati</taxon>
        <taxon>Bacteroidota</taxon>
        <taxon>Flavobacteriia</taxon>
        <taxon>Flavobacteriales</taxon>
        <taxon>Flavobacteriaceae</taxon>
        <taxon>Flavobacterium</taxon>
    </lineage>
</organism>
<dbReference type="EMBL" id="CP028811">
    <property type="protein sequence ID" value="AWA30979.1"/>
    <property type="molecule type" value="Genomic_DNA"/>
</dbReference>
<dbReference type="AlphaFoldDB" id="A0A2S0RHH1"/>
<dbReference type="InterPro" id="IPR019617">
    <property type="entry name" value="DUF2489"/>
</dbReference>
<keyword evidence="3" id="KW-1185">Reference proteome</keyword>
<sequence>MMRILKTLKDNAVKLFQKSSSPEMNKFEELRRNRLIKKMRSNAIAIVTGQINIHSGCIKMRWFISDIERISCLENIDLKVFDNFYSAFSKYPIANERNYYNKQYLAKLDIELDSINDQYKQSVLEKCQEIIEKFEYIKNVC</sequence>
<protein>
    <recommendedName>
        <fullName evidence="1">DUF2489 domain-containing protein</fullName>
    </recommendedName>
</protein>
<reference evidence="2 3" key="1">
    <citation type="submission" date="2018-04" db="EMBL/GenBank/DDBJ databases">
        <title>Genome sequencing of Flavobacterium sp. HYN0048.</title>
        <authorList>
            <person name="Yi H."/>
            <person name="Baek C."/>
        </authorList>
    </citation>
    <scope>NUCLEOTIDE SEQUENCE [LARGE SCALE GENOMIC DNA]</scope>
    <source>
        <strain evidence="2 3">HYN0048</strain>
    </source>
</reference>
<dbReference type="Proteomes" id="UP000244193">
    <property type="component" value="Chromosome"/>
</dbReference>
<accession>A0A2S0RHH1</accession>
<feature type="domain" description="DUF2489" evidence="1">
    <location>
        <begin position="20"/>
        <end position="130"/>
    </location>
</feature>
<proteinExistence type="predicted"/>
<dbReference type="Pfam" id="PF10675">
    <property type="entry name" value="DUF2489"/>
    <property type="match status" value="1"/>
</dbReference>
<dbReference type="RefSeq" id="WP_108372504.1">
    <property type="nucleotide sequence ID" value="NZ_CP028811.1"/>
</dbReference>
<evidence type="ECO:0000313" key="3">
    <source>
        <dbReference type="Proteomes" id="UP000244193"/>
    </source>
</evidence>
<dbReference type="OrthoDB" id="5918022at2"/>
<evidence type="ECO:0000259" key="1">
    <source>
        <dbReference type="Pfam" id="PF10675"/>
    </source>
</evidence>
<evidence type="ECO:0000313" key="2">
    <source>
        <dbReference type="EMBL" id="AWA30979.1"/>
    </source>
</evidence>